<dbReference type="GeneID" id="64692227"/>
<name>A0A9P7FIU0_9AGAM</name>
<protein>
    <submittedName>
        <fullName evidence="1">Uncharacterized protein</fullName>
    </submittedName>
</protein>
<dbReference type="OrthoDB" id="3263038at2759"/>
<dbReference type="Pfam" id="PF14223">
    <property type="entry name" value="Retrotran_gag_2"/>
    <property type="match status" value="1"/>
</dbReference>
<gene>
    <name evidence="1" type="ORF">F5147DRAFT_524691</name>
</gene>
<accession>A0A9P7FIU0</accession>
<evidence type="ECO:0000313" key="1">
    <source>
        <dbReference type="EMBL" id="KAG2119813.1"/>
    </source>
</evidence>
<dbReference type="AlphaFoldDB" id="A0A9P7FIU0"/>
<proteinExistence type="predicted"/>
<dbReference type="Proteomes" id="UP000823399">
    <property type="component" value="Unassembled WGS sequence"/>
</dbReference>
<dbReference type="RefSeq" id="XP_041299639.1">
    <property type="nucleotide sequence ID" value="XM_041429968.1"/>
</dbReference>
<reference evidence="1" key="1">
    <citation type="journal article" date="2020" name="New Phytol.">
        <title>Comparative genomics reveals dynamic genome evolution in host specialist ectomycorrhizal fungi.</title>
        <authorList>
            <person name="Lofgren L.A."/>
            <person name="Nguyen N.H."/>
            <person name="Vilgalys R."/>
            <person name="Ruytinx J."/>
            <person name="Liao H.L."/>
            <person name="Branco S."/>
            <person name="Kuo A."/>
            <person name="LaButti K."/>
            <person name="Lipzen A."/>
            <person name="Andreopoulos W."/>
            <person name="Pangilinan J."/>
            <person name="Riley R."/>
            <person name="Hundley H."/>
            <person name="Na H."/>
            <person name="Barry K."/>
            <person name="Grigoriev I.V."/>
            <person name="Stajich J.E."/>
            <person name="Kennedy P.G."/>
        </authorList>
    </citation>
    <scope>NUCLEOTIDE SEQUENCE</scope>
    <source>
        <strain evidence="1">FC423</strain>
    </source>
</reference>
<keyword evidence="2" id="KW-1185">Reference proteome</keyword>
<organism evidence="1 2">
    <name type="scientific">Suillus discolor</name>
    <dbReference type="NCBI Taxonomy" id="1912936"/>
    <lineage>
        <taxon>Eukaryota</taxon>
        <taxon>Fungi</taxon>
        <taxon>Dikarya</taxon>
        <taxon>Basidiomycota</taxon>
        <taxon>Agaricomycotina</taxon>
        <taxon>Agaricomycetes</taxon>
        <taxon>Agaricomycetidae</taxon>
        <taxon>Boletales</taxon>
        <taxon>Suillineae</taxon>
        <taxon>Suillaceae</taxon>
        <taxon>Suillus</taxon>
    </lineage>
</organism>
<evidence type="ECO:0000313" key="2">
    <source>
        <dbReference type="Proteomes" id="UP000823399"/>
    </source>
</evidence>
<feature type="non-terminal residue" evidence="1">
    <location>
        <position position="1"/>
    </location>
</feature>
<feature type="non-terminal residue" evidence="1">
    <location>
        <position position="95"/>
    </location>
</feature>
<sequence>NWAIFSLRFQVAVEAKELWKYFDSSCPHLASPITAAETVTAEKWQKNENLAKHLLTQWIPDSTALCIRTLANVATMWAEIIREYTEKGAYVQMDL</sequence>
<comment type="caution">
    <text evidence="1">The sequence shown here is derived from an EMBL/GenBank/DDBJ whole genome shotgun (WGS) entry which is preliminary data.</text>
</comment>
<dbReference type="EMBL" id="JABBWM010000002">
    <property type="protein sequence ID" value="KAG2119813.1"/>
    <property type="molecule type" value="Genomic_DNA"/>
</dbReference>